<name>A0A392PUV7_9FABA</name>
<dbReference type="AlphaFoldDB" id="A0A392PUV7"/>
<evidence type="ECO:0000313" key="3">
    <source>
        <dbReference type="Proteomes" id="UP000265520"/>
    </source>
</evidence>
<comment type="caution">
    <text evidence="2">The sequence shown here is derived from an EMBL/GenBank/DDBJ whole genome shotgun (WGS) entry which is preliminary data.</text>
</comment>
<evidence type="ECO:0000259" key="1">
    <source>
        <dbReference type="Pfam" id="PF25073"/>
    </source>
</evidence>
<accession>A0A392PUV7</accession>
<keyword evidence="3" id="KW-1185">Reference proteome</keyword>
<proteinExistence type="predicted"/>
<dbReference type="EMBL" id="LXQA010096595">
    <property type="protein sequence ID" value="MCI15462.1"/>
    <property type="molecule type" value="Genomic_DNA"/>
</dbReference>
<dbReference type="PANTHER" id="PTHR47527:SF3">
    <property type="entry name" value="RING_FYVE_PHD ZINC FINGER SUPERFAMILY PROTEIN"/>
    <property type="match status" value="1"/>
</dbReference>
<sequence length="81" mass="8837">MATMRGGKKPSDVEVELMREARSKLAILCQGIAPKDIVAGEAIGSVIQDLGLNVKVEDQRLGFRTTPKMSVAERYSFAKTK</sequence>
<organism evidence="2 3">
    <name type="scientific">Trifolium medium</name>
    <dbReference type="NCBI Taxonomy" id="97028"/>
    <lineage>
        <taxon>Eukaryota</taxon>
        <taxon>Viridiplantae</taxon>
        <taxon>Streptophyta</taxon>
        <taxon>Embryophyta</taxon>
        <taxon>Tracheophyta</taxon>
        <taxon>Spermatophyta</taxon>
        <taxon>Magnoliopsida</taxon>
        <taxon>eudicotyledons</taxon>
        <taxon>Gunneridae</taxon>
        <taxon>Pentapetalae</taxon>
        <taxon>rosids</taxon>
        <taxon>fabids</taxon>
        <taxon>Fabales</taxon>
        <taxon>Fabaceae</taxon>
        <taxon>Papilionoideae</taxon>
        <taxon>50 kb inversion clade</taxon>
        <taxon>NPAAA clade</taxon>
        <taxon>Hologalegina</taxon>
        <taxon>IRL clade</taxon>
        <taxon>Trifolieae</taxon>
        <taxon>Trifolium</taxon>
    </lineage>
</organism>
<feature type="non-terminal residue" evidence="2">
    <location>
        <position position="81"/>
    </location>
</feature>
<protein>
    <submittedName>
        <fullName evidence="2">PHD finger family protein</fullName>
    </submittedName>
</protein>
<dbReference type="Pfam" id="PF25073">
    <property type="entry name" value="DUF7797"/>
    <property type="match status" value="1"/>
</dbReference>
<dbReference type="InterPro" id="IPR056699">
    <property type="entry name" value="DUF7797"/>
</dbReference>
<evidence type="ECO:0000313" key="2">
    <source>
        <dbReference type="EMBL" id="MCI15462.1"/>
    </source>
</evidence>
<dbReference type="Proteomes" id="UP000265520">
    <property type="component" value="Unassembled WGS sequence"/>
</dbReference>
<dbReference type="PANTHER" id="PTHR47527">
    <property type="entry name" value="RING/FYVE/PHD ZINC FINGER SUPERFAMILY PROTEIN"/>
    <property type="match status" value="1"/>
</dbReference>
<feature type="domain" description="DUF7797" evidence="1">
    <location>
        <begin position="1"/>
        <end position="30"/>
    </location>
</feature>
<reference evidence="2 3" key="1">
    <citation type="journal article" date="2018" name="Front. Plant Sci.">
        <title>Red Clover (Trifolium pratense) and Zigzag Clover (T. medium) - A Picture of Genomic Similarities and Differences.</title>
        <authorList>
            <person name="Dluhosova J."/>
            <person name="Istvanek J."/>
            <person name="Nedelnik J."/>
            <person name="Repkova J."/>
        </authorList>
    </citation>
    <scope>NUCLEOTIDE SEQUENCE [LARGE SCALE GENOMIC DNA]</scope>
    <source>
        <strain evidence="3">cv. 10/8</strain>
        <tissue evidence="2">Leaf</tissue>
    </source>
</reference>